<gene>
    <name evidence="1" type="ORF">OL497_12365</name>
</gene>
<evidence type="ECO:0008006" key="3">
    <source>
        <dbReference type="Google" id="ProtNLM"/>
    </source>
</evidence>
<evidence type="ECO:0000313" key="1">
    <source>
        <dbReference type="EMBL" id="MCW3484696.1"/>
    </source>
</evidence>
<organism evidence="1 2">
    <name type="scientific">Chitinophaga nivalis</name>
    <dbReference type="NCBI Taxonomy" id="2991709"/>
    <lineage>
        <taxon>Bacteria</taxon>
        <taxon>Pseudomonadati</taxon>
        <taxon>Bacteroidota</taxon>
        <taxon>Chitinophagia</taxon>
        <taxon>Chitinophagales</taxon>
        <taxon>Chitinophagaceae</taxon>
        <taxon>Chitinophaga</taxon>
    </lineage>
</organism>
<dbReference type="Proteomes" id="UP001207742">
    <property type="component" value="Unassembled WGS sequence"/>
</dbReference>
<reference evidence="1 2" key="1">
    <citation type="submission" date="2022-10" db="EMBL/GenBank/DDBJ databases">
        <title>Chitinophaga nivalis PC15 sp. nov., isolated from Pyeongchang county, South Korea.</title>
        <authorList>
            <person name="Trinh H.N."/>
        </authorList>
    </citation>
    <scope>NUCLEOTIDE SEQUENCE [LARGE SCALE GENOMIC DNA]</scope>
    <source>
        <strain evidence="1 2">PC14</strain>
    </source>
</reference>
<proteinExistence type="predicted"/>
<evidence type="ECO:0000313" key="2">
    <source>
        <dbReference type="Proteomes" id="UP001207742"/>
    </source>
</evidence>
<comment type="caution">
    <text evidence="1">The sequence shown here is derived from an EMBL/GenBank/DDBJ whole genome shotgun (WGS) entry which is preliminary data.</text>
</comment>
<sequence>MEYSSISALLEKYWEGETSLEEEALLRTFFSSPHAELPDDLREAAPLFQYFHSEATKVWEEPVAKVVPLSPFRHWMKYAAVLLVGIGVGYAVKQQQYQERAVMAAMKADGMEDPQQAYAATKKALQLLAKNLHKGTSQMEKLSYFNEATDIVTGKD</sequence>
<dbReference type="RefSeq" id="WP_264730519.1">
    <property type="nucleotide sequence ID" value="NZ_JAPDNR010000001.1"/>
</dbReference>
<protein>
    <recommendedName>
        <fullName evidence="3">Anti-sigma factor</fullName>
    </recommendedName>
</protein>
<name>A0ABT3IL49_9BACT</name>
<accession>A0ABT3IL49</accession>
<keyword evidence="2" id="KW-1185">Reference proteome</keyword>
<dbReference type="EMBL" id="JAPDNS010000001">
    <property type="protein sequence ID" value="MCW3484696.1"/>
    <property type="molecule type" value="Genomic_DNA"/>
</dbReference>